<proteinExistence type="predicted"/>
<dbReference type="Proteomes" id="UP000298714">
    <property type="component" value="Chromosome"/>
</dbReference>
<accession>A0A4D7CC01</accession>
<dbReference type="KEGG" id="hgn:E6W36_07550"/>
<dbReference type="EMBL" id="CP039704">
    <property type="protein sequence ID" value="QCI79452.1"/>
    <property type="molecule type" value="Genomic_DNA"/>
</dbReference>
<gene>
    <name evidence="1" type="ORF">E6W36_07550</name>
</gene>
<organism evidence="1 2">
    <name type="scientific">Hankyongella ginsenosidimutans</name>
    <dbReference type="NCBI Taxonomy" id="1763828"/>
    <lineage>
        <taxon>Bacteria</taxon>
        <taxon>Pseudomonadati</taxon>
        <taxon>Pseudomonadota</taxon>
        <taxon>Alphaproteobacteria</taxon>
        <taxon>Sphingomonadales</taxon>
        <taxon>Sphingomonadaceae</taxon>
        <taxon>Hankyongella</taxon>
    </lineage>
</organism>
<name>A0A4D7CC01_9SPHN</name>
<keyword evidence="2" id="KW-1185">Reference proteome</keyword>
<evidence type="ECO:0000313" key="1">
    <source>
        <dbReference type="EMBL" id="QCI79452.1"/>
    </source>
</evidence>
<dbReference type="AlphaFoldDB" id="A0A4D7CC01"/>
<protein>
    <submittedName>
        <fullName evidence="1">Uncharacterized protein</fullName>
    </submittedName>
</protein>
<reference evidence="2" key="1">
    <citation type="submission" date="2019-04" db="EMBL/GenBank/DDBJ databases">
        <title>Complete genome sequence of Sphingomonas sp. W1-2-3.</title>
        <authorList>
            <person name="Im W.T."/>
        </authorList>
    </citation>
    <scope>NUCLEOTIDE SEQUENCE [LARGE SCALE GENOMIC DNA]</scope>
    <source>
        <strain evidence="2">W1-2-3</strain>
    </source>
</reference>
<evidence type="ECO:0000313" key="2">
    <source>
        <dbReference type="Proteomes" id="UP000298714"/>
    </source>
</evidence>
<sequence>MARESISVFRATHLTRIGPGGGTPEEGIAVHRVRLDALLGWLTVQQANGKPIDIKVWYAAAVLASER</sequence>